<evidence type="ECO:0000256" key="1">
    <source>
        <dbReference type="ARBA" id="ARBA00004170"/>
    </source>
</evidence>
<dbReference type="Proteomes" id="UP000663854">
    <property type="component" value="Unassembled WGS sequence"/>
</dbReference>
<dbReference type="InterPro" id="IPR003128">
    <property type="entry name" value="Villin_headpiece"/>
</dbReference>
<reference evidence="8" key="1">
    <citation type="submission" date="2021-02" db="EMBL/GenBank/DDBJ databases">
        <authorList>
            <person name="Nowell W R."/>
        </authorList>
    </citation>
    <scope>NUCLEOTIDE SEQUENCE</scope>
</reference>
<proteinExistence type="predicted"/>
<dbReference type="SMART" id="SM00153">
    <property type="entry name" value="VHP"/>
    <property type="match status" value="1"/>
</dbReference>
<evidence type="ECO:0000256" key="5">
    <source>
        <dbReference type="ARBA" id="ARBA00023136"/>
    </source>
</evidence>
<evidence type="ECO:0000256" key="4">
    <source>
        <dbReference type="ARBA" id="ARBA00022737"/>
    </source>
</evidence>
<keyword evidence="5" id="KW-0472">Membrane</keyword>
<keyword evidence="6" id="KW-0206">Cytoskeleton</keyword>
<keyword evidence="3" id="KW-0963">Cytoplasm</keyword>
<gene>
    <name evidence="9" type="ORF">JXQ802_LOCUS58122</name>
    <name evidence="8" type="ORF">PYM288_LOCUS41506</name>
</gene>
<evidence type="ECO:0000313" key="9">
    <source>
        <dbReference type="EMBL" id="CAF1674346.1"/>
    </source>
</evidence>
<dbReference type="PROSITE" id="PS51089">
    <property type="entry name" value="HP"/>
    <property type="match status" value="1"/>
</dbReference>
<feature type="domain" description="HP" evidence="7">
    <location>
        <begin position="26"/>
        <end position="89"/>
    </location>
</feature>
<evidence type="ECO:0000313" key="8">
    <source>
        <dbReference type="EMBL" id="CAF1553724.1"/>
    </source>
</evidence>
<dbReference type="EMBL" id="CAJNOL010016163">
    <property type="protein sequence ID" value="CAF1674346.1"/>
    <property type="molecule type" value="Genomic_DNA"/>
</dbReference>
<dbReference type="FunFam" id="1.10.950.10:FF:000003">
    <property type="entry name" value="supervillin isoform X2"/>
    <property type="match status" value="1"/>
</dbReference>
<protein>
    <recommendedName>
        <fullName evidence="7">HP domain-containing protein</fullName>
    </recommendedName>
</protein>
<organism evidence="8 10">
    <name type="scientific">Rotaria sordida</name>
    <dbReference type="NCBI Taxonomy" id="392033"/>
    <lineage>
        <taxon>Eukaryota</taxon>
        <taxon>Metazoa</taxon>
        <taxon>Spiralia</taxon>
        <taxon>Gnathifera</taxon>
        <taxon>Rotifera</taxon>
        <taxon>Eurotatoria</taxon>
        <taxon>Bdelloidea</taxon>
        <taxon>Philodinida</taxon>
        <taxon>Philodinidae</taxon>
        <taxon>Rotaria</taxon>
    </lineage>
</organism>
<keyword evidence="4" id="KW-0677">Repeat</keyword>
<dbReference type="SUPFAM" id="SSF47050">
    <property type="entry name" value="VHP, Villin headpiece domain"/>
    <property type="match status" value="1"/>
</dbReference>
<dbReference type="EMBL" id="CAJNOH010014264">
    <property type="protein sequence ID" value="CAF1553724.1"/>
    <property type="molecule type" value="Genomic_DNA"/>
</dbReference>
<dbReference type="InterPro" id="IPR036886">
    <property type="entry name" value="Villin_headpiece_dom_sf"/>
</dbReference>
<dbReference type="GO" id="GO:0003779">
    <property type="term" value="F:actin binding"/>
    <property type="evidence" value="ECO:0007669"/>
    <property type="project" value="InterPro"/>
</dbReference>
<evidence type="ECO:0000313" key="10">
    <source>
        <dbReference type="Proteomes" id="UP000663854"/>
    </source>
</evidence>
<evidence type="ECO:0000256" key="2">
    <source>
        <dbReference type="ARBA" id="ARBA00004245"/>
    </source>
</evidence>
<sequence length="89" mass="10667">MKARQQNQLEGKKLDQKDSVINILTHLCREQYTLEELRARPLPEGVDPSKIEFYLSDDDFQKELRMTKDEFYALPYWKQTNIKKPLGFF</sequence>
<dbReference type="AlphaFoldDB" id="A0A815WY79"/>
<evidence type="ECO:0000259" key="7">
    <source>
        <dbReference type="PROSITE" id="PS51089"/>
    </source>
</evidence>
<comment type="subcellular location">
    <subcellularLocation>
        <location evidence="2">Cytoplasm</location>
        <location evidence="2">Cytoskeleton</location>
    </subcellularLocation>
    <subcellularLocation>
        <location evidence="1">Membrane</location>
        <topology evidence="1">Peripheral membrane protein</topology>
    </subcellularLocation>
</comment>
<dbReference type="GO" id="GO:0005856">
    <property type="term" value="C:cytoskeleton"/>
    <property type="evidence" value="ECO:0007669"/>
    <property type="project" value="UniProtKB-SubCell"/>
</dbReference>
<evidence type="ECO:0000256" key="6">
    <source>
        <dbReference type="ARBA" id="ARBA00023212"/>
    </source>
</evidence>
<evidence type="ECO:0000256" key="3">
    <source>
        <dbReference type="ARBA" id="ARBA00022490"/>
    </source>
</evidence>
<keyword evidence="11" id="KW-1185">Reference proteome</keyword>
<accession>A0A815WY79</accession>
<dbReference type="Proteomes" id="UP000663870">
    <property type="component" value="Unassembled WGS sequence"/>
</dbReference>
<dbReference type="GO" id="GO:0016020">
    <property type="term" value="C:membrane"/>
    <property type="evidence" value="ECO:0007669"/>
    <property type="project" value="UniProtKB-SubCell"/>
</dbReference>
<name>A0A815WY79_9BILA</name>
<comment type="caution">
    <text evidence="8">The sequence shown here is derived from an EMBL/GenBank/DDBJ whole genome shotgun (WGS) entry which is preliminary data.</text>
</comment>
<dbReference type="Pfam" id="PF02209">
    <property type="entry name" value="VHP"/>
    <property type="match status" value="1"/>
</dbReference>
<evidence type="ECO:0000313" key="11">
    <source>
        <dbReference type="Proteomes" id="UP000663870"/>
    </source>
</evidence>
<dbReference type="Gene3D" id="1.10.950.10">
    <property type="entry name" value="Villin headpiece domain"/>
    <property type="match status" value="1"/>
</dbReference>
<dbReference type="GO" id="GO:0007010">
    <property type="term" value="P:cytoskeleton organization"/>
    <property type="evidence" value="ECO:0007669"/>
    <property type="project" value="InterPro"/>
</dbReference>